<feature type="domain" description="Olduvai" evidence="4">
    <location>
        <begin position="82"/>
        <end position="244"/>
    </location>
</feature>
<dbReference type="PROSITE" id="PS51316">
    <property type="entry name" value="ODV"/>
    <property type="match status" value="2"/>
</dbReference>
<dbReference type="InterPro" id="IPR010630">
    <property type="entry name" value="Olduvai_dom"/>
</dbReference>
<proteinExistence type="inferred from homology"/>
<feature type="domain" description="Olduvai" evidence="4">
    <location>
        <begin position="26"/>
        <end position="81"/>
    </location>
</feature>
<name>A0A8I5TKI2_PONAB</name>
<dbReference type="PANTHER" id="PTHR14199">
    <property type="entry name" value="NEUROBLASTOMA BREAKPOINT FAMILY MEMBER 6-LIKE PROTEIN"/>
    <property type="match status" value="1"/>
</dbReference>
<sequence>MKSSWGCVVSDPPWLILYFSYFSRLSRELLDEKEPEVLQDSLDRFYSTPCGYLELPDLCQPYRSAFYSLEEQHLGLAFDVDRIKKDQEEEEDQGPPCPRLSRELLEVVEPEDLQDSLERCYSTPSSYLELPDSCQPYGSCFYSLEEQHIGFSLDVDGDFVSFSRLDGVLMEAEEPEVLQDSLDRCYSTTSTYFELHASFQHYRSAFYSFDEQHVSLALDMDNRFFTLTVIRHHLVFQMGVIFPH</sequence>
<keyword evidence="2" id="KW-0175">Coiled coil</keyword>
<dbReference type="SMART" id="SM01148">
    <property type="entry name" value="DUF1220"/>
    <property type="match status" value="3"/>
</dbReference>
<organism evidence="5 6">
    <name type="scientific">Pongo abelii</name>
    <name type="common">Sumatran orangutan</name>
    <name type="synonym">Pongo pygmaeus abelii</name>
    <dbReference type="NCBI Taxonomy" id="9601"/>
    <lineage>
        <taxon>Eukaryota</taxon>
        <taxon>Metazoa</taxon>
        <taxon>Chordata</taxon>
        <taxon>Craniata</taxon>
        <taxon>Vertebrata</taxon>
        <taxon>Euteleostomi</taxon>
        <taxon>Mammalia</taxon>
        <taxon>Eutheria</taxon>
        <taxon>Euarchontoglires</taxon>
        <taxon>Primates</taxon>
        <taxon>Haplorrhini</taxon>
        <taxon>Catarrhini</taxon>
        <taxon>Hominidae</taxon>
        <taxon>Pongo</taxon>
    </lineage>
</organism>
<dbReference type="Pfam" id="PF06758">
    <property type="entry name" value="Olduvai"/>
    <property type="match status" value="3"/>
</dbReference>
<reference evidence="5" key="2">
    <citation type="submission" date="2025-08" db="UniProtKB">
        <authorList>
            <consortium name="Ensembl"/>
        </authorList>
    </citation>
    <scope>IDENTIFICATION</scope>
</reference>
<dbReference type="PANTHER" id="PTHR14199:SF35">
    <property type="entry name" value="NEUROBLASTOMA BREAKPOINT FAMILY MEMBER 1-RELATED"/>
    <property type="match status" value="1"/>
</dbReference>
<dbReference type="Proteomes" id="UP000001595">
    <property type="component" value="Chromosome 1"/>
</dbReference>
<evidence type="ECO:0000256" key="2">
    <source>
        <dbReference type="ARBA" id="ARBA00023054"/>
    </source>
</evidence>
<evidence type="ECO:0000256" key="3">
    <source>
        <dbReference type="ARBA" id="ARBA00038417"/>
    </source>
</evidence>
<reference evidence="5" key="3">
    <citation type="submission" date="2025-09" db="UniProtKB">
        <authorList>
            <consortium name="Ensembl"/>
        </authorList>
    </citation>
    <scope>IDENTIFICATION</scope>
</reference>
<dbReference type="Ensembl" id="ENSPPYT00000052142.1">
    <property type="protein sequence ID" value="ENSPPYP00000026357.1"/>
    <property type="gene ID" value="ENSPPYG00000034041.1"/>
</dbReference>
<protein>
    <recommendedName>
        <fullName evidence="4">Olduvai domain-containing protein</fullName>
    </recommendedName>
</protein>
<dbReference type="InterPro" id="IPR055306">
    <property type="entry name" value="NBPF"/>
</dbReference>
<comment type="similarity">
    <text evidence="3">Belongs to the NBPF family.</text>
</comment>
<evidence type="ECO:0000313" key="5">
    <source>
        <dbReference type="Ensembl" id="ENSPPYP00000026357.1"/>
    </source>
</evidence>
<dbReference type="OMA" id="ERPDSCH"/>
<accession>A0A8I5TKI2</accession>
<keyword evidence="1" id="KW-0677">Repeat</keyword>
<dbReference type="GeneTree" id="ENSGT00420000029746"/>
<keyword evidence="6" id="KW-1185">Reference proteome</keyword>
<evidence type="ECO:0000259" key="4">
    <source>
        <dbReference type="PROSITE" id="PS51316"/>
    </source>
</evidence>
<evidence type="ECO:0000256" key="1">
    <source>
        <dbReference type="ARBA" id="ARBA00022737"/>
    </source>
</evidence>
<evidence type="ECO:0000313" key="6">
    <source>
        <dbReference type="Proteomes" id="UP000001595"/>
    </source>
</evidence>
<dbReference type="AlphaFoldDB" id="A0A8I5TKI2"/>
<reference evidence="5 6" key="1">
    <citation type="submission" date="2008-02" db="EMBL/GenBank/DDBJ databases">
        <title>A 6x draft sequence assembly of the Pongo pygmaeus abelii genome.</title>
        <authorList>
            <person name="Wilson R.K."/>
            <person name="Mardis E."/>
        </authorList>
    </citation>
    <scope>NUCLEOTIDE SEQUENCE [LARGE SCALE GENOMIC DNA]</scope>
</reference>